<organism evidence="1 2">
    <name type="scientific">Candidatus Fervidibacter sacchari</name>
    <dbReference type="NCBI Taxonomy" id="1448929"/>
    <lineage>
        <taxon>Bacteria</taxon>
        <taxon>Candidatus Fervidibacterota</taxon>
        <taxon>Candidatus Fervidibacter</taxon>
    </lineage>
</organism>
<proteinExistence type="predicted"/>
<name>A0ABT2EJW2_9BACT</name>
<keyword evidence="2" id="KW-1185">Reference proteome</keyword>
<comment type="caution">
    <text evidence="1">The sequence shown here is derived from an EMBL/GenBank/DDBJ whole genome shotgun (WGS) entry which is preliminary data.</text>
</comment>
<evidence type="ECO:0000313" key="2">
    <source>
        <dbReference type="Proteomes" id="UP001204798"/>
    </source>
</evidence>
<accession>A0ABT2EJW2</accession>
<reference evidence="1 2" key="1">
    <citation type="submission" date="2022-08" db="EMBL/GenBank/DDBJ databases">
        <title>Bacterial and archaeal communities from various locations to study Microbial Dark Matter (Phase II).</title>
        <authorList>
            <person name="Stepanauskas R."/>
        </authorList>
    </citation>
    <scope>NUCLEOTIDE SEQUENCE [LARGE SCALE GENOMIC DNA]</scope>
    <source>
        <strain evidence="1 2">PD1</strain>
    </source>
</reference>
<sequence>MTRVTWGDKVFLTVSILLMVSMLLAQSNPLPCCQWKCYPKSGQSSCQQQGGIGMCRYYYGDGMHSCPSDASRNYSTRWASRLLYWAMCCLL</sequence>
<protein>
    <recommendedName>
        <fullName evidence="3">Secreted protein</fullName>
    </recommendedName>
</protein>
<dbReference type="Proteomes" id="UP001204798">
    <property type="component" value="Unassembled WGS sequence"/>
</dbReference>
<dbReference type="EMBL" id="JANUCP010000001">
    <property type="protein sequence ID" value="MCS3918247.1"/>
    <property type="molecule type" value="Genomic_DNA"/>
</dbReference>
<evidence type="ECO:0000313" key="1">
    <source>
        <dbReference type="EMBL" id="MCS3918247.1"/>
    </source>
</evidence>
<gene>
    <name evidence="1" type="ORF">M2350_000644</name>
</gene>
<evidence type="ECO:0008006" key="3">
    <source>
        <dbReference type="Google" id="ProtNLM"/>
    </source>
</evidence>